<dbReference type="RefSeq" id="WP_322132784.1">
    <property type="nucleotide sequence ID" value="NZ_CP085036.1"/>
</dbReference>
<proteinExistence type="predicted"/>
<gene>
    <name evidence="2" type="ORF">M2152_000615</name>
</gene>
<protein>
    <submittedName>
        <fullName evidence="2">Bacteriocin biosynthesis cyclodehydratase domain-containing protein</fullName>
    </submittedName>
</protein>
<dbReference type="Proteomes" id="UP001160142">
    <property type="component" value="Unassembled WGS sequence"/>
</dbReference>
<organism evidence="2 3">
    <name type="scientific">Antiquaquibacter oligotrophicus</name>
    <dbReference type="NCBI Taxonomy" id="2880260"/>
    <lineage>
        <taxon>Bacteria</taxon>
        <taxon>Bacillati</taxon>
        <taxon>Actinomycetota</taxon>
        <taxon>Actinomycetes</taxon>
        <taxon>Micrococcales</taxon>
        <taxon>Microbacteriaceae</taxon>
        <taxon>Antiquaquibacter</taxon>
    </lineage>
</organism>
<dbReference type="EMBL" id="JARXVQ010000001">
    <property type="protein sequence ID" value="MDH6180433.1"/>
    <property type="molecule type" value="Genomic_DNA"/>
</dbReference>
<keyword evidence="3" id="KW-1185">Reference proteome</keyword>
<evidence type="ECO:0000313" key="3">
    <source>
        <dbReference type="Proteomes" id="UP001160142"/>
    </source>
</evidence>
<evidence type="ECO:0000313" key="2">
    <source>
        <dbReference type="EMBL" id="MDH6180433.1"/>
    </source>
</evidence>
<name>A0ABT6KKB5_9MICO</name>
<feature type="region of interest" description="Disordered" evidence="1">
    <location>
        <begin position="255"/>
        <end position="294"/>
    </location>
</feature>
<dbReference type="Gene3D" id="3.40.50.720">
    <property type="entry name" value="NAD(P)-binding Rossmann-like Domain"/>
    <property type="match status" value="1"/>
</dbReference>
<sequence>MTIRIDPRWPLVWRDPFTLQIGIDPPRVVLEHVTTLEERVISALRIGATRGGLVVVADGQTAVVESLLERLTPVLRAPSPQDRVWAVAVTGRGRFVELCSAVLADAGVRVLVAERALDLREEHVDLAVATGHGVLAPDAHSAWLRRDIPHLPVVFTDSAVHLGPFVEPGSGPCLVCVELHRRDADHAWPAIATQLLQQYAVRQPPVVVAEAAAECARLVLARVAGARSRGESLRISYTGERECTRWPAHPECGCRGLSPGDATPTGREIGSFDEPTATPSTQQPRTSRDAHAHV</sequence>
<accession>A0ABT6KKB5</accession>
<evidence type="ECO:0000256" key="1">
    <source>
        <dbReference type="SAM" id="MobiDB-lite"/>
    </source>
</evidence>
<reference evidence="2 3" key="1">
    <citation type="submission" date="2023-04" db="EMBL/GenBank/DDBJ databases">
        <title>Genome Encyclopedia of Bacteria and Archaea VI: Functional Genomics of Type Strains.</title>
        <authorList>
            <person name="Whitman W."/>
        </authorList>
    </citation>
    <scope>NUCLEOTIDE SEQUENCE [LARGE SCALE GENOMIC DNA]</scope>
    <source>
        <strain evidence="2 3">SG_E_30_P1</strain>
    </source>
</reference>
<comment type="caution">
    <text evidence="2">The sequence shown here is derived from an EMBL/GenBank/DDBJ whole genome shotgun (WGS) entry which is preliminary data.</text>
</comment>